<dbReference type="InParanoid" id="A0A2K2CN12"/>
<proteinExistence type="predicted"/>
<dbReference type="EMBL" id="CM000883">
    <property type="protein sequence ID" value="PNT63403.1"/>
    <property type="molecule type" value="Genomic_DNA"/>
</dbReference>
<keyword evidence="2" id="KW-0732">Signal</keyword>
<accession>A0A2K2CN12</accession>
<dbReference type="Gramene" id="PNT63403">
    <property type="protein sequence ID" value="PNT63403"/>
    <property type="gene ID" value="BRADI_4g15215v3"/>
</dbReference>
<feature type="region of interest" description="Disordered" evidence="1">
    <location>
        <begin position="147"/>
        <end position="181"/>
    </location>
</feature>
<evidence type="ECO:0000256" key="1">
    <source>
        <dbReference type="SAM" id="MobiDB-lite"/>
    </source>
</evidence>
<evidence type="ECO:0000256" key="2">
    <source>
        <dbReference type="SAM" id="SignalP"/>
    </source>
</evidence>
<keyword evidence="5" id="KW-1185">Reference proteome</keyword>
<dbReference type="ExpressionAtlas" id="A0A2K2CN12">
    <property type="expression patterns" value="baseline"/>
</dbReference>
<reference evidence="4" key="3">
    <citation type="submission" date="2018-08" db="UniProtKB">
        <authorList>
            <consortium name="EnsemblPlants"/>
        </authorList>
    </citation>
    <scope>IDENTIFICATION</scope>
    <source>
        <strain evidence="4">cv. Bd21</strain>
    </source>
</reference>
<dbReference type="EnsemblPlants" id="PNT63403">
    <property type="protein sequence ID" value="PNT63403"/>
    <property type="gene ID" value="BRADI_4g15215v3"/>
</dbReference>
<dbReference type="AlphaFoldDB" id="A0A2K2CN12"/>
<evidence type="ECO:0000313" key="5">
    <source>
        <dbReference type="Proteomes" id="UP000008810"/>
    </source>
</evidence>
<evidence type="ECO:0000313" key="4">
    <source>
        <dbReference type="EnsemblPlants" id="PNT63403"/>
    </source>
</evidence>
<reference evidence="3" key="2">
    <citation type="submission" date="2017-06" db="EMBL/GenBank/DDBJ databases">
        <title>WGS assembly of Brachypodium distachyon.</title>
        <authorList>
            <consortium name="The International Brachypodium Initiative"/>
            <person name="Lucas S."/>
            <person name="Harmon-Smith M."/>
            <person name="Lail K."/>
            <person name="Tice H."/>
            <person name="Grimwood J."/>
            <person name="Bruce D."/>
            <person name="Barry K."/>
            <person name="Shu S."/>
            <person name="Lindquist E."/>
            <person name="Wang M."/>
            <person name="Pitluck S."/>
            <person name="Vogel J.P."/>
            <person name="Garvin D.F."/>
            <person name="Mockler T.C."/>
            <person name="Schmutz J."/>
            <person name="Rokhsar D."/>
            <person name="Bevan M.W."/>
        </authorList>
    </citation>
    <scope>NUCLEOTIDE SEQUENCE</scope>
    <source>
        <strain evidence="3">Bd21</strain>
    </source>
</reference>
<dbReference type="OrthoDB" id="721954at2759"/>
<feature type="region of interest" description="Disordered" evidence="1">
    <location>
        <begin position="314"/>
        <end position="410"/>
    </location>
</feature>
<sequence>MGTPKQLSVVRCVLLLVGLLLVLTGSVSAAGVEEAERELSCDWTDCEKFEGMQWRICMMHCDPWLARKAEVGREQKEESGIVVDKNKKKKNIRPMECNSHCRNKQREEWKQCMILCKWELWTVEGEVKSGGRLMACSDCDDEFEGRRRPLGGGRPAPPTSKGGLLGHRPTMSAAHRPSPHRRSCSCSVSPVLAPRIALLRLRPFHLPPLSASHDSSPRLQDSPPVLTRPPRASFAQACALPGPPAASVSAVPHAPLRPLGVVAGSLLAPSAAPSALTSGPSDGTRAVAFCKFPVKCTHCFESGHVAKVCRSRDLPPRAIRPPPHSTRSPPLLASPTPILAQRPPTAPLLHFPSSSPPPRSAAPSVRSRLAFPPPSSAPPVRARLSIPVSPPGPPAAPSSQAAPAPPPQAAPEMISAIGPFSMLPVAATYADGCPLWRPVHGRAVGQRSQAMYTSERQHEAYSLILYVAGTRPRLAPPDIYEALIEALPSMPRDACRVDLLYPEAFLLVFNHFSWKEELRSLGVIYFQGTPLTGWVEDANSIPKEFSLDIPEPSHGGTDTVLLPDGFSEFVDDMPDVPPPPPHPMLSHPLILHLDSISVLHEGADGTATDGSDRDSYRFNWARGRTDGTADVPPEPHGASMARLGCATARSGRGSSAGRRHADDAGVPGGSLASAVPLLVSPAPSVLLPWPVEMSHTLPPPAAPSAMVPPVVRVAAKCAQDADVPVMPASMPAPDASAMAVVAVGPAAPVPPVDAVVAAVTASSDAAVLPNLADFLQRVAEAVTPGLLQLAKPVQAPLSRAARAHCPVRRSGRLASKQASPDHVMSKAKRLICKKLGVAFEEAALDDATLLARYSASFDKPLTDVQIAALTALVQRGAEKKKKAKASA</sequence>
<dbReference type="PANTHER" id="PTHR23330:SF9">
    <property type="entry name" value="PROLINE-RICH PROTEIN 11"/>
    <property type="match status" value="1"/>
</dbReference>
<name>A0A2K2CN12_BRADI</name>
<evidence type="ECO:0008006" key="6">
    <source>
        <dbReference type="Google" id="ProtNLM"/>
    </source>
</evidence>
<evidence type="ECO:0000313" key="3">
    <source>
        <dbReference type="EMBL" id="PNT63403.1"/>
    </source>
</evidence>
<dbReference type="Proteomes" id="UP000008810">
    <property type="component" value="Chromosome 4"/>
</dbReference>
<feature type="compositionally biased region" description="Low complexity" evidence="1">
    <location>
        <begin position="361"/>
        <end position="370"/>
    </location>
</feature>
<dbReference type="PANTHER" id="PTHR23330">
    <property type="entry name" value="P300 TRANSCRIPTIONAL COFACTOR JMY-RELATED"/>
    <property type="match status" value="1"/>
</dbReference>
<feature type="chain" id="PRO_5036319168" description="CCHC-type domain-containing protein" evidence="2">
    <location>
        <begin position="30"/>
        <end position="887"/>
    </location>
</feature>
<reference evidence="3 4" key="1">
    <citation type="journal article" date="2010" name="Nature">
        <title>Genome sequencing and analysis of the model grass Brachypodium distachyon.</title>
        <authorList>
            <consortium name="International Brachypodium Initiative"/>
        </authorList>
    </citation>
    <scope>NUCLEOTIDE SEQUENCE [LARGE SCALE GENOMIC DNA]</scope>
    <source>
        <strain evidence="3 4">Bd21</strain>
    </source>
</reference>
<feature type="signal peptide" evidence="2">
    <location>
        <begin position="1"/>
        <end position="29"/>
    </location>
</feature>
<gene>
    <name evidence="3" type="ORF">BRADI_4g15215v3</name>
</gene>
<protein>
    <recommendedName>
        <fullName evidence="6">CCHC-type domain-containing protein</fullName>
    </recommendedName>
</protein>
<organism evidence="3">
    <name type="scientific">Brachypodium distachyon</name>
    <name type="common">Purple false brome</name>
    <name type="synonym">Trachynia distachya</name>
    <dbReference type="NCBI Taxonomy" id="15368"/>
    <lineage>
        <taxon>Eukaryota</taxon>
        <taxon>Viridiplantae</taxon>
        <taxon>Streptophyta</taxon>
        <taxon>Embryophyta</taxon>
        <taxon>Tracheophyta</taxon>
        <taxon>Spermatophyta</taxon>
        <taxon>Magnoliopsida</taxon>
        <taxon>Liliopsida</taxon>
        <taxon>Poales</taxon>
        <taxon>Poaceae</taxon>
        <taxon>BOP clade</taxon>
        <taxon>Pooideae</taxon>
        <taxon>Stipodae</taxon>
        <taxon>Brachypodieae</taxon>
        <taxon>Brachypodium</taxon>
    </lineage>
</organism>